<evidence type="ECO:0000256" key="1">
    <source>
        <dbReference type="ARBA" id="ARBA00022722"/>
    </source>
</evidence>
<feature type="chain" id="PRO_5021493498" description="S1/P1 nuclease" evidence="7">
    <location>
        <begin position="21"/>
        <end position="269"/>
    </location>
</feature>
<dbReference type="RefSeq" id="WP_135178231.1">
    <property type="nucleotide sequence ID" value="NZ_SPQT01000029.1"/>
</dbReference>
<keyword evidence="9" id="KW-1185">Reference proteome</keyword>
<keyword evidence="7" id="KW-0732">Signal</keyword>
<dbReference type="InterPro" id="IPR003154">
    <property type="entry name" value="S1/P1nuclease"/>
</dbReference>
<dbReference type="InterPro" id="IPR008947">
    <property type="entry name" value="PLipase_C/P1_nuclease_dom_sf"/>
</dbReference>
<dbReference type="GO" id="GO:0003676">
    <property type="term" value="F:nucleic acid binding"/>
    <property type="evidence" value="ECO:0007669"/>
    <property type="project" value="InterPro"/>
</dbReference>
<dbReference type="SUPFAM" id="SSF48537">
    <property type="entry name" value="Phospholipase C/P1 nuclease"/>
    <property type="match status" value="1"/>
</dbReference>
<dbReference type="CDD" id="cd11010">
    <property type="entry name" value="S1-P1_nuclease"/>
    <property type="match status" value="1"/>
</dbReference>
<keyword evidence="1" id="KW-0540">Nuclease</keyword>
<dbReference type="OrthoDB" id="267579at2"/>
<dbReference type="AlphaFoldDB" id="A0A4Y9LFI0"/>
<gene>
    <name evidence="8" type="ORF">E4K65_36625</name>
</gene>
<evidence type="ECO:0000256" key="5">
    <source>
        <dbReference type="ARBA" id="ARBA00023157"/>
    </source>
</evidence>
<keyword evidence="5" id="KW-1015">Disulfide bond</keyword>
<evidence type="ECO:0000256" key="2">
    <source>
        <dbReference type="ARBA" id="ARBA00022723"/>
    </source>
</evidence>
<accession>A0A4Y9LFI0</accession>
<keyword evidence="6" id="KW-0325">Glycoprotein</keyword>
<feature type="signal peptide" evidence="7">
    <location>
        <begin position="1"/>
        <end position="20"/>
    </location>
</feature>
<dbReference type="Gene3D" id="1.10.575.10">
    <property type="entry name" value="P1 Nuclease"/>
    <property type="match status" value="1"/>
</dbReference>
<evidence type="ECO:0000256" key="4">
    <source>
        <dbReference type="ARBA" id="ARBA00022801"/>
    </source>
</evidence>
<dbReference type="PANTHER" id="PTHR33146:SF26">
    <property type="entry name" value="ENDONUCLEASE 4"/>
    <property type="match status" value="1"/>
</dbReference>
<evidence type="ECO:0000256" key="7">
    <source>
        <dbReference type="SAM" id="SignalP"/>
    </source>
</evidence>
<keyword evidence="2" id="KW-0479">Metal-binding</keyword>
<keyword evidence="3" id="KW-0255">Endonuclease</keyword>
<evidence type="ECO:0000256" key="3">
    <source>
        <dbReference type="ARBA" id="ARBA00022759"/>
    </source>
</evidence>
<sequence>MLRFPLAIFALLAFCNAAFAWGDTGHKIVCEIAFRLALPDTRAAIRKLIRADTEFDTFAESCVFPDHPRRRKPEHFINLPRDSKGLKSDECPTADKCVLTAILNDSEVLSSRNAKAADRLIALKFLGHWVGDIHQPLHVSFKDDLGGNNIDVQGECSGNLHSAWDTCLLEDAVGTDISEAASSLIEDITPAKKTNWAASDPRDWANESFALAEAIATKYCEKHGQSCDKPDGSVTIDADYLKSNQPIVKEQLQKAGVRLSKLLDTAFGD</sequence>
<dbReference type="GO" id="GO:0006308">
    <property type="term" value="P:DNA catabolic process"/>
    <property type="evidence" value="ECO:0007669"/>
    <property type="project" value="InterPro"/>
</dbReference>
<keyword evidence="4" id="KW-0378">Hydrolase</keyword>
<dbReference type="GO" id="GO:0046872">
    <property type="term" value="F:metal ion binding"/>
    <property type="evidence" value="ECO:0007669"/>
    <property type="project" value="UniProtKB-KW"/>
</dbReference>
<dbReference type="GO" id="GO:0004519">
    <property type="term" value="F:endonuclease activity"/>
    <property type="evidence" value="ECO:0007669"/>
    <property type="project" value="UniProtKB-KW"/>
</dbReference>
<dbReference type="GO" id="GO:0016788">
    <property type="term" value="F:hydrolase activity, acting on ester bonds"/>
    <property type="evidence" value="ECO:0007669"/>
    <property type="project" value="InterPro"/>
</dbReference>
<organism evidence="8 9">
    <name type="scientific">Bradyrhizobium niftali</name>
    <dbReference type="NCBI Taxonomy" id="2560055"/>
    <lineage>
        <taxon>Bacteria</taxon>
        <taxon>Pseudomonadati</taxon>
        <taxon>Pseudomonadota</taxon>
        <taxon>Alphaproteobacteria</taxon>
        <taxon>Hyphomicrobiales</taxon>
        <taxon>Nitrobacteraceae</taxon>
        <taxon>Bradyrhizobium</taxon>
    </lineage>
</organism>
<dbReference type="Proteomes" id="UP000297966">
    <property type="component" value="Unassembled WGS sequence"/>
</dbReference>
<dbReference type="PANTHER" id="PTHR33146">
    <property type="entry name" value="ENDONUCLEASE 4"/>
    <property type="match status" value="1"/>
</dbReference>
<evidence type="ECO:0000256" key="6">
    <source>
        <dbReference type="ARBA" id="ARBA00023180"/>
    </source>
</evidence>
<protein>
    <recommendedName>
        <fullName evidence="10">S1/P1 nuclease</fullName>
    </recommendedName>
</protein>
<reference evidence="8 9" key="1">
    <citation type="submission" date="2019-03" db="EMBL/GenBank/DDBJ databases">
        <title>Bradyrhizobium diversity isolated from nodules of Chamaecrista fasciculata.</title>
        <authorList>
            <person name="Klepa M.S."/>
            <person name="Urquiaga M.O."/>
            <person name="Hungria M."/>
            <person name="Delamuta J.R."/>
        </authorList>
    </citation>
    <scope>NUCLEOTIDE SEQUENCE [LARGE SCALE GENOMIC DNA]</scope>
    <source>
        <strain evidence="8 9">CNPSo 3448</strain>
    </source>
</reference>
<evidence type="ECO:0000313" key="8">
    <source>
        <dbReference type="EMBL" id="TFV41407.1"/>
    </source>
</evidence>
<name>A0A4Y9LFI0_9BRAD</name>
<dbReference type="Pfam" id="PF02265">
    <property type="entry name" value="S1-P1_nuclease"/>
    <property type="match status" value="1"/>
</dbReference>
<comment type="caution">
    <text evidence="8">The sequence shown here is derived from an EMBL/GenBank/DDBJ whole genome shotgun (WGS) entry which is preliminary data.</text>
</comment>
<evidence type="ECO:0000313" key="9">
    <source>
        <dbReference type="Proteomes" id="UP000297966"/>
    </source>
</evidence>
<evidence type="ECO:0008006" key="10">
    <source>
        <dbReference type="Google" id="ProtNLM"/>
    </source>
</evidence>
<proteinExistence type="predicted"/>
<dbReference type="EMBL" id="SPQT01000029">
    <property type="protein sequence ID" value="TFV41407.1"/>
    <property type="molecule type" value="Genomic_DNA"/>
</dbReference>